<dbReference type="PANTHER" id="PTHR43046:SF14">
    <property type="entry name" value="MUTT_NUDIX FAMILY PROTEIN"/>
    <property type="match status" value="1"/>
</dbReference>
<comment type="cofactor">
    <cofactor evidence="1">
        <name>Mg(2+)</name>
        <dbReference type="ChEBI" id="CHEBI:18420"/>
    </cofactor>
</comment>
<dbReference type="KEGG" id="pdu:PDUR_26495"/>
<name>A0A089HVB7_PAEDU</name>
<dbReference type="Pfam" id="PF00293">
    <property type="entry name" value="NUDIX"/>
    <property type="match status" value="1"/>
</dbReference>
<reference evidence="4 5" key="1">
    <citation type="submission" date="2014-08" db="EMBL/GenBank/DDBJ databases">
        <title>Comparative genomics of the Paenibacillus odorifer group.</title>
        <authorList>
            <person name="den Bakker H.C."/>
            <person name="Tsai Y.-C."/>
            <person name="Martin N."/>
            <person name="Korlach J."/>
            <person name="Wiedmann M."/>
        </authorList>
    </citation>
    <scope>NUCLEOTIDE SEQUENCE [LARGE SCALE GENOMIC DNA]</scope>
    <source>
        <strain evidence="4 5">DSM 1735</strain>
    </source>
</reference>
<evidence type="ECO:0000259" key="3">
    <source>
        <dbReference type="PROSITE" id="PS51462"/>
    </source>
</evidence>
<dbReference type="Gene3D" id="3.90.79.10">
    <property type="entry name" value="Nucleoside Triphosphate Pyrophosphohydrolase"/>
    <property type="match status" value="1"/>
</dbReference>
<evidence type="ECO:0000256" key="1">
    <source>
        <dbReference type="ARBA" id="ARBA00001946"/>
    </source>
</evidence>
<dbReference type="Proteomes" id="UP000029409">
    <property type="component" value="Chromosome"/>
</dbReference>
<feature type="domain" description="Nudix hydrolase" evidence="3">
    <location>
        <begin position="3"/>
        <end position="141"/>
    </location>
</feature>
<dbReference type="EMBL" id="CP009288">
    <property type="protein sequence ID" value="AIQ15027.1"/>
    <property type="molecule type" value="Genomic_DNA"/>
</dbReference>
<dbReference type="GO" id="GO:0016787">
    <property type="term" value="F:hydrolase activity"/>
    <property type="evidence" value="ECO:0007669"/>
    <property type="project" value="UniProtKB-KW"/>
</dbReference>
<dbReference type="RefSeq" id="WP_042208705.1">
    <property type="nucleotide sequence ID" value="NZ_CP009288.1"/>
</dbReference>
<dbReference type="PROSITE" id="PS51462">
    <property type="entry name" value="NUDIX"/>
    <property type="match status" value="1"/>
</dbReference>
<dbReference type="PANTHER" id="PTHR43046">
    <property type="entry name" value="GDP-MANNOSE MANNOSYL HYDROLASE"/>
    <property type="match status" value="1"/>
</dbReference>
<dbReference type="InterPro" id="IPR000086">
    <property type="entry name" value="NUDIX_hydrolase_dom"/>
</dbReference>
<accession>A0A089HVB7</accession>
<dbReference type="eggNOG" id="COG1051">
    <property type="taxonomic scope" value="Bacteria"/>
</dbReference>
<evidence type="ECO:0000256" key="2">
    <source>
        <dbReference type="ARBA" id="ARBA00022801"/>
    </source>
</evidence>
<gene>
    <name evidence="4" type="ORF">PDUR_26495</name>
</gene>
<keyword evidence="2 4" id="KW-0378">Hydrolase</keyword>
<dbReference type="AlphaFoldDB" id="A0A089HVB7"/>
<sequence length="159" mass="18354">MPHVRIRCTGLIIKDNCVLLVEYDDNGIHYNLPGGGLEPDETIVEGVVREVFEETMAEVEVGQLALVYEFAPHKQSGDYGINELHGIHLIFECTLKNNSIPQLPDIPDKYQTAVKWIPIEELEEVFLIPNINKQIKDYVRNKRNIELIEDYRLDRLKIL</sequence>
<dbReference type="SUPFAM" id="SSF55811">
    <property type="entry name" value="Nudix"/>
    <property type="match status" value="1"/>
</dbReference>
<evidence type="ECO:0000313" key="5">
    <source>
        <dbReference type="Proteomes" id="UP000029409"/>
    </source>
</evidence>
<evidence type="ECO:0000313" key="4">
    <source>
        <dbReference type="EMBL" id="AIQ15027.1"/>
    </source>
</evidence>
<keyword evidence="5" id="KW-1185">Reference proteome</keyword>
<proteinExistence type="predicted"/>
<protein>
    <submittedName>
        <fullName evidence="4">NUDIX hydrolase</fullName>
    </submittedName>
</protein>
<dbReference type="CDD" id="cd18880">
    <property type="entry name" value="NUDIX_ADPRase"/>
    <property type="match status" value="1"/>
</dbReference>
<dbReference type="STRING" id="44251.PDUR_26495"/>
<organism evidence="4 5">
    <name type="scientific">Paenibacillus durus</name>
    <name type="common">Paenibacillus azotofixans</name>
    <dbReference type="NCBI Taxonomy" id="44251"/>
    <lineage>
        <taxon>Bacteria</taxon>
        <taxon>Bacillati</taxon>
        <taxon>Bacillota</taxon>
        <taxon>Bacilli</taxon>
        <taxon>Bacillales</taxon>
        <taxon>Paenibacillaceae</taxon>
        <taxon>Paenibacillus</taxon>
    </lineage>
</organism>
<dbReference type="InterPro" id="IPR015797">
    <property type="entry name" value="NUDIX_hydrolase-like_dom_sf"/>
</dbReference>
<dbReference type="OrthoDB" id="65827at2"/>